<dbReference type="EMBL" id="QFQS01000001">
    <property type="protein sequence ID" value="PZR00759.1"/>
    <property type="molecule type" value="Genomic_DNA"/>
</dbReference>
<organism evidence="1 2">
    <name type="scientific">Cereibacter sphaeroides</name>
    <name type="common">Rhodobacter sphaeroides</name>
    <dbReference type="NCBI Taxonomy" id="1063"/>
    <lineage>
        <taxon>Bacteria</taxon>
        <taxon>Pseudomonadati</taxon>
        <taxon>Pseudomonadota</taxon>
        <taxon>Alphaproteobacteria</taxon>
        <taxon>Rhodobacterales</taxon>
        <taxon>Paracoccaceae</taxon>
        <taxon>Cereibacter</taxon>
    </lineage>
</organism>
<protein>
    <submittedName>
        <fullName evidence="1">Uncharacterized protein</fullName>
    </submittedName>
</protein>
<dbReference type="Proteomes" id="UP000248975">
    <property type="component" value="Unassembled WGS sequence"/>
</dbReference>
<dbReference type="AlphaFoldDB" id="A0A2W5SCH1"/>
<name>A0A2W5SCH1_CERSP</name>
<gene>
    <name evidence="1" type="ORF">DI533_09585</name>
</gene>
<evidence type="ECO:0000313" key="2">
    <source>
        <dbReference type="Proteomes" id="UP000248975"/>
    </source>
</evidence>
<accession>A0A2W5SCH1</accession>
<reference evidence="1 2" key="1">
    <citation type="submission" date="2017-08" db="EMBL/GenBank/DDBJ databases">
        <title>Infants hospitalized years apart are colonized by the same room-sourced microbial strains.</title>
        <authorList>
            <person name="Brooks B."/>
            <person name="Olm M.R."/>
            <person name="Firek B.A."/>
            <person name="Baker R."/>
            <person name="Thomas B.C."/>
            <person name="Morowitz M.J."/>
            <person name="Banfield J.F."/>
        </authorList>
    </citation>
    <scope>NUCLEOTIDE SEQUENCE [LARGE SCALE GENOMIC DNA]</scope>
    <source>
        <strain evidence="1">S2_003_000_R2_11</strain>
    </source>
</reference>
<evidence type="ECO:0000313" key="1">
    <source>
        <dbReference type="EMBL" id="PZR00759.1"/>
    </source>
</evidence>
<comment type="caution">
    <text evidence="1">The sequence shown here is derived from an EMBL/GenBank/DDBJ whole genome shotgun (WGS) entry which is preliminary data.</text>
</comment>
<sequence length="154" mass="17684">MMRDDKNILVEGWEALAEKYWSGEPASDQPIWERIIEGWVTIWGLDLKTRAFEEIQRYWPQSLPLLEVAANSATIGSCDGAIIPYAVQTGESLQISYYLRMVDAKDPEFCERLADFMRTGGDRVCRLGPISDSLVLPDFSCYFFEWRIEGISLF</sequence>
<proteinExistence type="predicted"/>